<evidence type="ECO:0000256" key="7">
    <source>
        <dbReference type="SAM" id="Phobius"/>
    </source>
</evidence>
<sequence>MLIENTNDRFGIVIDAGSSGSRIHVFKWQDTESLLHATNQDSQSILQSVPHIHQEKDWTFKLNPGLSSFEKKPQDAYKSHIKPLLDFAKNIIPESHWSSCPVFIQATAGMRLLPQDIQSSILDGLCQGLKHPAEFLVEDCSAQIQVIDGETEGLYGWLGLNYLYGHFNDYNPEVSDHFTFGFMDMGGASTQIAFAPHDSGEIARHRDDIATIFLRSVNGDLQKWDVFVSTWLGFGANQARRRYLAQLINTLPENTNDYENDDFSTRNLNDPCMPRGSSTDFEFKDTIFHIAGSGNYEQCTKSIYPLLLKNMPCDDEPCLFNGVHAPRIDFANDKFIGTSEYWYTANDVFKLGGEYNFDKFSKSLREFCNSNWTQILANSDKGVYNSIPENFLKDACFKGNWVLNILHEGFDMPRIDVDAENVNDRPLFQSVEKVEERELSWTLGRILLYASGSILAGNDDFMVGIAPSERRTKLTGKKFIPGKLLESDQLRKQSSSLSNKGFLMWFAIICCIFYLIFHRSHIIRRRFSGLYNITKDFKTGIRRRLKFLRRSDPFSRLEEGELGTDVDGFKDVYRMKSSSMFDLGKSSATMQREHEPQRTASQSANLAPSNLRPAFSMADFSKFKDSRLYD</sequence>
<organism evidence="8 9">
    <name type="scientific">Saccharomyces pastorianus</name>
    <name type="common">Lager yeast</name>
    <name type="synonym">Saccharomyces cerevisiae x Saccharomyces eubayanus</name>
    <dbReference type="NCBI Taxonomy" id="27292"/>
    <lineage>
        <taxon>Eukaryota</taxon>
        <taxon>Fungi</taxon>
        <taxon>Dikarya</taxon>
        <taxon>Ascomycota</taxon>
        <taxon>Saccharomycotina</taxon>
        <taxon>Saccharomycetes</taxon>
        <taxon>Saccharomycetales</taxon>
        <taxon>Saccharomycetaceae</taxon>
        <taxon>Saccharomyces</taxon>
    </lineage>
</organism>
<keyword evidence="4" id="KW-0067">ATP-binding</keyword>
<feature type="region of interest" description="Disordered" evidence="6">
    <location>
        <begin position="586"/>
        <end position="606"/>
    </location>
</feature>
<feature type="binding site" evidence="4">
    <location>
        <begin position="187"/>
        <end position="191"/>
    </location>
    <ligand>
        <name>ATP</name>
        <dbReference type="ChEBI" id="CHEBI:30616"/>
    </ligand>
</feature>
<dbReference type="GO" id="GO:0005794">
    <property type="term" value="C:Golgi apparatus"/>
    <property type="evidence" value="ECO:0007669"/>
    <property type="project" value="TreeGrafter"/>
</dbReference>
<keyword evidence="9" id="KW-1185">Reference proteome</keyword>
<accession>A0A6C1DSC8</accession>
<dbReference type="Pfam" id="PF01150">
    <property type="entry name" value="GDA1_CD39"/>
    <property type="match status" value="1"/>
</dbReference>
<evidence type="ECO:0000256" key="6">
    <source>
        <dbReference type="SAM" id="MobiDB-lite"/>
    </source>
</evidence>
<reference evidence="8 9" key="1">
    <citation type="journal article" date="2019" name="BMC Genomics">
        <title>Chromosome level assembly and comparative genome analysis confirm lager-brewing yeasts originated from a single hybridization.</title>
        <authorList>
            <person name="Salazar A.N."/>
            <person name="Gorter de Vries A.R."/>
            <person name="van den Broek M."/>
            <person name="Brouwers N."/>
            <person name="de la Torre Cortes P."/>
            <person name="Kuijpers N.G.A."/>
            <person name="Daran J.G."/>
            <person name="Abeel T."/>
        </authorList>
    </citation>
    <scope>NUCLEOTIDE SEQUENCE [LARGE SCALE GENOMIC DNA]</scope>
    <source>
        <strain evidence="8 9">CBS 1483</strain>
    </source>
</reference>
<feature type="active site" description="Proton acceptor" evidence="3">
    <location>
        <position position="152"/>
    </location>
</feature>
<evidence type="ECO:0000256" key="4">
    <source>
        <dbReference type="PIRSR" id="PIRSR600407-2"/>
    </source>
</evidence>
<evidence type="ECO:0000256" key="2">
    <source>
        <dbReference type="ARBA" id="ARBA00022801"/>
    </source>
</evidence>
<dbReference type="Proteomes" id="UP000501346">
    <property type="component" value="Chromosome ScV"/>
</dbReference>
<dbReference type="GO" id="GO:0005524">
    <property type="term" value="F:ATP binding"/>
    <property type="evidence" value="ECO:0007669"/>
    <property type="project" value="UniProtKB-KW"/>
</dbReference>
<protein>
    <submittedName>
        <fullName evidence="8">Golgi apyrase</fullName>
    </submittedName>
</protein>
<dbReference type="GO" id="GO:0016020">
    <property type="term" value="C:membrane"/>
    <property type="evidence" value="ECO:0007669"/>
    <property type="project" value="TreeGrafter"/>
</dbReference>
<comment type="similarity">
    <text evidence="1 5">Belongs to the GDA1/CD39 NTPase family.</text>
</comment>
<dbReference type="AlphaFoldDB" id="A0A6C1DSC8"/>
<evidence type="ECO:0000313" key="8">
    <source>
        <dbReference type="EMBL" id="QID79094.1"/>
    </source>
</evidence>
<dbReference type="Gene3D" id="3.30.420.40">
    <property type="match status" value="1"/>
</dbReference>
<dbReference type="Gene3D" id="3.30.420.150">
    <property type="entry name" value="Exopolyphosphatase. Domain 2"/>
    <property type="match status" value="1"/>
</dbReference>
<dbReference type="GO" id="GO:0046036">
    <property type="term" value="P:CTP metabolic process"/>
    <property type="evidence" value="ECO:0007669"/>
    <property type="project" value="TreeGrafter"/>
</dbReference>
<keyword evidence="7" id="KW-0472">Membrane</keyword>
<evidence type="ECO:0000313" key="9">
    <source>
        <dbReference type="Proteomes" id="UP000501346"/>
    </source>
</evidence>
<evidence type="ECO:0000256" key="1">
    <source>
        <dbReference type="ARBA" id="ARBA00009283"/>
    </source>
</evidence>
<dbReference type="EMBL" id="CP048986">
    <property type="protein sequence ID" value="QID79094.1"/>
    <property type="molecule type" value="Genomic_DNA"/>
</dbReference>
<keyword evidence="7" id="KW-1133">Transmembrane helix</keyword>
<dbReference type="PROSITE" id="PS01238">
    <property type="entry name" value="GDA1_CD39_NTPASE"/>
    <property type="match status" value="1"/>
</dbReference>
<feature type="transmembrane region" description="Helical" evidence="7">
    <location>
        <begin position="501"/>
        <end position="517"/>
    </location>
</feature>
<dbReference type="GO" id="GO:0006256">
    <property type="term" value="P:UDP catabolic process"/>
    <property type="evidence" value="ECO:0007669"/>
    <property type="project" value="TreeGrafter"/>
</dbReference>
<dbReference type="PANTHER" id="PTHR11782">
    <property type="entry name" value="ADENOSINE/GUANOSINE DIPHOSPHATASE"/>
    <property type="match status" value="1"/>
</dbReference>
<dbReference type="GO" id="GO:0004382">
    <property type="term" value="F:GDP phosphatase activity"/>
    <property type="evidence" value="ECO:0007669"/>
    <property type="project" value="TreeGrafter"/>
</dbReference>
<proteinExistence type="inferred from homology"/>
<dbReference type="CDD" id="cd24039">
    <property type="entry name" value="ASKHA_NBD_YND1-like"/>
    <property type="match status" value="1"/>
</dbReference>
<dbReference type="InterPro" id="IPR000407">
    <property type="entry name" value="GDA1_CD39_NTPase"/>
</dbReference>
<dbReference type="PANTHER" id="PTHR11782:SF121">
    <property type="entry name" value="NUCLEOSIDE-DIPHOSPHATASE MIG-23"/>
    <property type="match status" value="1"/>
</dbReference>
<dbReference type="GO" id="GO:0017111">
    <property type="term" value="F:ribonucleoside triphosphate phosphatase activity"/>
    <property type="evidence" value="ECO:0007669"/>
    <property type="project" value="TreeGrafter"/>
</dbReference>
<keyword evidence="2 5" id="KW-0378">Hydrolase</keyword>
<keyword evidence="7" id="KW-0812">Transmembrane</keyword>
<dbReference type="OrthoDB" id="6372431at2759"/>
<dbReference type="SMR" id="A0A6C1DSC8"/>
<evidence type="ECO:0000256" key="3">
    <source>
        <dbReference type="PIRSR" id="PIRSR600407-1"/>
    </source>
</evidence>
<evidence type="ECO:0000256" key="5">
    <source>
        <dbReference type="RuleBase" id="RU003833"/>
    </source>
</evidence>
<keyword evidence="4" id="KW-0547">Nucleotide-binding</keyword>
<dbReference type="GO" id="GO:0045134">
    <property type="term" value="F:UDP phosphatase activity"/>
    <property type="evidence" value="ECO:0007669"/>
    <property type="project" value="TreeGrafter"/>
</dbReference>
<name>A0A6C1DSC8_SACPS</name>
<gene>
    <name evidence="8" type="primary">YND1_1</name>
    <name evidence="8" type="ORF">GRS66_001332</name>
</gene>